<dbReference type="PIRSF" id="PIRSF001327">
    <property type="entry name" value="Arsenical_pump-driving_ATPase"/>
    <property type="match status" value="1"/>
</dbReference>
<dbReference type="RefSeq" id="WP_133816111.1">
    <property type="nucleotide sequence ID" value="NZ_CAWPIF010000037.1"/>
</dbReference>
<evidence type="ECO:0000256" key="4">
    <source>
        <dbReference type="PIRNR" id="PIRNR001327"/>
    </source>
</evidence>
<comment type="function">
    <text evidence="4">Anion-transporting ATPase.</text>
</comment>
<reference evidence="6 7" key="1">
    <citation type="submission" date="2018-02" db="EMBL/GenBank/DDBJ databases">
        <authorList>
            <person name="Machado R.A."/>
        </authorList>
    </citation>
    <scope>NUCLEOTIDE SEQUENCE [LARGE SCALE GENOMIC DNA]</scope>
    <source>
        <strain evidence="6 7">T327</strain>
    </source>
</reference>
<keyword evidence="4" id="KW-1278">Translocase</keyword>
<dbReference type="Proteomes" id="UP000697802">
    <property type="component" value="Unassembled WGS sequence"/>
</dbReference>
<accession>A0ABX0GKS9</accession>
<dbReference type="InterPro" id="IPR027541">
    <property type="entry name" value="Ars_ATPase"/>
</dbReference>
<dbReference type="PANTHER" id="PTHR10803:SF3">
    <property type="entry name" value="ATPASE GET3"/>
    <property type="match status" value="1"/>
</dbReference>
<sequence>MKMPFLKDIPPFIFFTGKGGVGKTSLACATAVWLADQGKRTLLVSTDPASNVGQVFSQTIGHRITDISTVENLAAMEVDPMAAAQAYRDRVLDPVRELMPADVVSSIEEQLSGSCTTEIAAFDEFTGLLTNHELREKYDHIVFDTAPTGHTIRMLELPGAWSGYLEANPDAAANLGSLVGLEKQQHQYSDAVKALSDAALTRLVLVARAQSSTLKEVSHTHDELSAIGLQHQHLAINGVLPPYAGENDPLAQSILAREEKALQAMPDNLANLPRSQLYLKPFNLVGLEALRELFTESKASPALPDTTLNALDLPKLASLVDELSLTGKGLVMTMGKGGVGKTTVAASVAVSLAKRGHKVHLTTSDPAAHLSYTLDGSLPNLQVSRIDPKVETERYRRFVLENQGKGLDAEGLAVLEEDLRSPCTEEIAVFQAFSRIIKEADDHFVIMDTAPTGHTLLLLDATGAYHREMVRQMGQTHDHVMTPMMQLQDPEKTKVIIVTLAETTPVLEAANLQQDLRRAGIEPWAWVVNNSLAAAELSSPFLKTRANRELPLISDVEEQYAKRIALTALQSEEPVGIDLLEEMAK</sequence>
<dbReference type="EC" id="7.3.2.7" evidence="3 4"/>
<evidence type="ECO:0000313" key="7">
    <source>
        <dbReference type="Proteomes" id="UP000697802"/>
    </source>
</evidence>
<evidence type="ECO:0000256" key="2">
    <source>
        <dbReference type="ARBA" id="ARBA00052296"/>
    </source>
</evidence>
<evidence type="ECO:0000259" key="5">
    <source>
        <dbReference type="Pfam" id="PF02374"/>
    </source>
</evidence>
<evidence type="ECO:0000313" key="6">
    <source>
        <dbReference type="EMBL" id="NHB89142.1"/>
    </source>
</evidence>
<dbReference type="InterPro" id="IPR027417">
    <property type="entry name" value="P-loop_NTPase"/>
</dbReference>
<dbReference type="InterPro" id="IPR025723">
    <property type="entry name" value="ArsA/GET3_ATPase-like"/>
</dbReference>
<organism evidence="6 7">
    <name type="scientific">Photorhabdus tasmaniensis</name>
    <dbReference type="NCBI Taxonomy" id="1004159"/>
    <lineage>
        <taxon>Bacteria</taxon>
        <taxon>Pseudomonadati</taxon>
        <taxon>Pseudomonadota</taxon>
        <taxon>Gammaproteobacteria</taxon>
        <taxon>Enterobacterales</taxon>
        <taxon>Morganellaceae</taxon>
        <taxon>Photorhabdus</taxon>
    </lineage>
</organism>
<dbReference type="PANTHER" id="PTHR10803">
    <property type="entry name" value="ARSENICAL PUMP-DRIVING ATPASE ARSENITE-TRANSLOCATING ATPASE"/>
    <property type="match status" value="1"/>
</dbReference>
<dbReference type="NCBIfam" id="TIGR04291">
    <property type="entry name" value="arsen_driv_ArsA"/>
    <property type="match status" value="1"/>
</dbReference>
<name>A0ABX0GKS9_9GAMM</name>
<feature type="domain" description="ArsA/GET3 Anion-transporting ATPase-like" evidence="5">
    <location>
        <begin position="331"/>
        <end position="478"/>
    </location>
</feature>
<evidence type="ECO:0000256" key="3">
    <source>
        <dbReference type="NCBIfam" id="TIGR04291"/>
    </source>
</evidence>
<dbReference type="SUPFAM" id="SSF52540">
    <property type="entry name" value="P-loop containing nucleoside triphosphate hydrolases"/>
    <property type="match status" value="2"/>
</dbReference>
<keyword evidence="4" id="KW-0059">Arsenical resistance</keyword>
<comment type="catalytic activity">
    <reaction evidence="2 4">
        <text>arsenite(in) + ATP + H2O = arsenite(out) + ADP + phosphate + H(+)</text>
        <dbReference type="Rhea" id="RHEA:11348"/>
        <dbReference type="ChEBI" id="CHEBI:15377"/>
        <dbReference type="ChEBI" id="CHEBI:15378"/>
        <dbReference type="ChEBI" id="CHEBI:29242"/>
        <dbReference type="ChEBI" id="CHEBI:30616"/>
        <dbReference type="ChEBI" id="CHEBI:43474"/>
        <dbReference type="ChEBI" id="CHEBI:456216"/>
        <dbReference type="EC" id="7.3.2.7"/>
    </reaction>
</comment>
<proteinExistence type="inferred from homology"/>
<keyword evidence="4" id="KW-0067">ATP-binding</keyword>
<comment type="similarity">
    <text evidence="1 4">Belongs to the arsA ATPase family.</text>
</comment>
<dbReference type="Gene3D" id="3.40.50.300">
    <property type="entry name" value="P-loop containing nucleotide triphosphate hydrolases"/>
    <property type="match status" value="2"/>
</dbReference>
<dbReference type="Pfam" id="PF02374">
    <property type="entry name" value="ArsA_ATPase"/>
    <property type="match status" value="2"/>
</dbReference>
<protein>
    <recommendedName>
        <fullName evidence="3 4">Arsenical pump-driving ATPase</fullName>
        <ecNumber evidence="3 4">7.3.2.7</ecNumber>
    </recommendedName>
</protein>
<dbReference type="CDD" id="cd02035">
    <property type="entry name" value="ArsA"/>
    <property type="match status" value="2"/>
</dbReference>
<keyword evidence="7" id="KW-1185">Reference proteome</keyword>
<feature type="domain" description="ArsA/GET3 Anion-transporting ATPase-like" evidence="5">
    <location>
        <begin position="12"/>
        <end position="293"/>
    </location>
</feature>
<dbReference type="EMBL" id="PUJU01000037">
    <property type="protein sequence ID" value="NHB89142.1"/>
    <property type="molecule type" value="Genomic_DNA"/>
</dbReference>
<dbReference type="InterPro" id="IPR016300">
    <property type="entry name" value="ATPase_ArsA/GET3"/>
</dbReference>
<comment type="caution">
    <text evidence="6">The sequence shown here is derived from an EMBL/GenBank/DDBJ whole genome shotgun (WGS) entry which is preliminary data.</text>
</comment>
<dbReference type="NCBIfam" id="TIGR00345">
    <property type="entry name" value="GET3_arsA_TRC40"/>
    <property type="match status" value="1"/>
</dbReference>
<keyword evidence="4" id="KW-0547">Nucleotide-binding</keyword>
<evidence type="ECO:0000256" key="1">
    <source>
        <dbReference type="ARBA" id="ARBA00011040"/>
    </source>
</evidence>
<gene>
    <name evidence="6" type="primary">arsA</name>
    <name evidence="6" type="ORF">C5471_16155</name>
</gene>